<evidence type="ECO:0000256" key="3">
    <source>
        <dbReference type="ARBA" id="ARBA00022475"/>
    </source>
</evidence>
<feature type="transmembrane region" description="Helical" evidence="7">
    <location>
        <begin position="31"/>
        <end position="52"/>
    </location>
</feature>
<keyword evidence="4 7" id="KW-0812">Transmembrane</keyword>
<dbReference type="PANTHER" id="PTHR32322:SF18">
    <property type="entry name" value="S-ADENOSYLMETHIONINE_S-ADENOSYLHOMOCYSTEINE TRANSPORTER"/>
    <property type="match status" value="1"/>
</dbReference>
<dbReference type="RefSeq" id="WP_258215890.1">
    <property type="nucleotide sequence ID" value="NZ_JANQBD010000019.1"/>
</dbReference>
<evidence type="ECO:0000313" key="10">
    <source>
        <dbReference type="Proteomes" id="UP001300012"/>
    </source>
</evidence>
<dbReference type="InterPro" id="IPR000620">
    <property type="entry name" value="EamA_dom"/>
</dbReference>
<keyword evidence="3" id="KW-1003">Cell membrane</keyword>
<protein>
    <submittedName>
        <fullName evidence="9">DMT family transporter</fullName>
    </submittedName>
</protein>
<evidence type="ECO:0000256" key="1">
    <source>
        <dbReference type="ARBA" id="ARBA00004651"/>
    </source>
</evidence>
<gene>
    <name evidence="9" type="ORF">NV381_24355</name>
</gene>
<keyword evidence="10" id="KW-1185">Reference proteome</keyword>
<comment type="subcellular location">
    <subcellularLocation>
        <location evidence="1">Cell membrane</location>
        <topology evidence="1">Multi-pass membrane protein</topology>
    </subcellularLocation>
</comment>
<evidence type="ECO:0000256" key="4">
    <source>
        <dbReference type="ARBA" id="ARBA00022692"/>
    </source>
</evidence>
<feature type="domain" description="EamA" evidence="8">
    <location>
        <begin position="29"/>
        <end position="106"/>
    </location>
</feature>
<name>A0ABT1YMC8_9BACL</name>
<keyword evidence="6 7" id="KW-0472">Membrane</keyword>
<evidence type="ECO:0000256" key="2">
    <source>
        <dbReference type="ARBA" id="ARBA00007362"/>
    </source>
</evidence>
<evidence type="ECO:0000256" key="5">
    <source>
        <dbReference type="ARBA" id="ARBA00022989"/>
    </source>
</evidence>
<organism evidence="9 10">
    <name type="scientific">Paenibacillus radicis</name>
    <name type="common">ex Xue et al. 2023</name>
    <dbReference type="NCBI Taxonomy" id="2972489"/>
    <lineage>
        <taxon>Bacteria</taxon>
        <taxon>Bacillati</taxon>
        <taxon>Bacillota</taxon>
        <taxon>Bacilli</taxon>
        <taxon>Bacillales</taxon>
        <taxon>Paenibacillaceae</taxon>
        <taxon>Paenibacillus</taxon>
    </lineage>
</organism>
<accession>A0ABT1YMC8</accession>
<comment type="caution">
    <text evidence="9">The sequence shown here is derived from an EMBL/GenBank/DDBJ whole genome shotgun (WGS) entry which is preliminary data.</text>
</comment>
<sequence length="116" mass="12830">MSCSISMFNRRLFVNGYGLIGERWGDVVWNLTYVSVLLYGGILGVAASWAVYFTLVNSGDVSKVASYTFLVPFVSILTGTLLLRESFTFQLFAGLILIAVSIFFINGKPKKIQQMA</sequence>
<reference evidence="9 10" key="1">
    <citation type="submission" date="2022-08" db="EMBL/GenBank/DDBJ databases">
        <title>Paenibacillus endoradicis sp. nov., Paenibacillus radicibacter sp. nov and Paenibacillus pararadicis sp. nov., three cold-adapted plant growth-promoting bacteria isolated from root of Larix gmelinii in Great Khingan.</title>
        <authorList>
            <person name="Xue H."/>
        </authorList>
    </citation>
    <scope>NUCLEOTIDE SEQUENCE [LARGE SCALE GENOMIC DNA]</scope>
    <source>
        <strain evidence="9 10">N5-1-1-5</strain>
    </source>
</reference>
<dbReference type="Proteomes" id="UP001300012">
    <property type="component" value="Unassembled WGS sequence"/>
</dbReference>
<evidence type="ECO:0000256" key="6">
    <source>
        <dbReference type="ARBA" id="ARBA00023136"/>
    </source>
</evidence>
<evidence type="ECO:0000313" key="9">
    <source>
        <dbReference type="EMBL" id="MCR8634328.1"/>
    </source>
</evidence>
<dbReference type="SUPFAM" id="SSF103481">
    <property type="entry name" value="Multidrug resistance efflux transporter EmrE"/>
    <property type="match status" value="1"/>
</dbReference>
<feature type="transmembrane region" description="Helical" evidence="7">
    <location>
        <begin position="89"/>
        <end position="107"/>
    </location>
</feature>
<comment type="similarity">
    <text evidence="2">Belongs to the EamA transporter family.</text>
</comment>
<dbReference type="PANTHER" id="PTHR32322">
    <property type="entry name" value="INNER MEMBRANE TRANSPORTER"/>
    <property type="match status" value="1"/>
</dbReference>
<proteinExistence type="inferred from homology"/>
<dbReference type="InterPro" id="IPR037185">
    <property type="entry name" value="EmrE-like"/>
</dbReference>
<feature type="transmembrane region" description="Helical" evidence="7">
    <location>
        <begin position="64"/>
        <end position="83"/>
    </location>
</feature>
<dbReference type="EMBL" id="JANQBD010000019">
    <property type="protein sequence ID" value="MCR8634328.1"/>
    <property type="molecule type" value="Genomic_DNA"/>
</dbReference>
<dbReference type="Gene3D" id="1.10.3730.20">
    <property type="match status" value="1"/>
</dbReference>
<evidence type="ECO:0000256" key="7">
    <source>
        <dbReference type="SAM" id="Phobius"/>
    </source>
</evidence>
<evidence type="ECO:0000259" key="8">
    <source>
        <dbReference type="Pfam" id="PF00892"/>
    </source>
</evidence>
<dbReference type="Pfam" id="PF00892">
    <property type="entry name" value="EamA"/>
    <property type="match status" value="1"/>
</dbReference>
<keyword evidence="5 7" id="KW-1133">Transmembrane helix</keyword>
<dbReference type="InterPro" id="IPR050638">
    <property type="entry name" value="AA-Vitamin_Transporters"/>
</dbReference>